<dbReference type="PROSITE" id="PS50949">
    <property type="entry name" value="HTH_GNTR"/>
    <property type="match status" value="1"/>
</dbReference>
<dbReference type="InterPro" id="IPR011711">
    <property type="entry name" value="GntR_C"/>
</dbReference>
<name>A0A7K1KR93_9BACT</name>
<keyword evidence="3" id="KW-0804">Transcription</keyword>
<accession>A0A7K1KR93</accession>
<dbReference type="Proteomes" id="UP000461162">
    <property type="component" value="Unassembled WGS sequence"/>
</dbReference>
<evidence type="ECO:0000259" key="4">
    <source>
        <dbReference type="PROSITE" id="PS50949"/>
    </source>
</evidence>
<evidence type="ECO:0000313" key="5">
    <source>
        <dbReference type="EMBL" id="MUM78609.1"/>
    </source>
</evidence>
<dbReference type="SUPFAM" id="SSF46785">
    <property type="entry name" value="Winged helix' DNA-binding domain"/>
    <property type="match status" value="1"/>
</dbReference>
<dbReference type="InterPro" id="IPR036390">
    <property type="entry name" value="WH_DNA-bd_sf"/>
</dbReference>
<dbReference type="GO" id="GO:0003677">
    <property type="term" value="F:DNA binding"/>
    <property type="evidence" value="ECO:0007669"/>
    <property type="project" value="UniProtKB-KW"/>
</dbReference>
<dbReference type="GO" id="GO:0003700">
    <property type="term" value="F:DNA-binding transcription factor activity"/>
    <property type="evidence" value="ECO:0007669"/>
    <property type="project" value="InterPro"/>
</dbReference>
<dbReference type="Pfam" id="PF07729">
    <property type="entry name" value="FCD"/>
    <property type="match status" value="1"/>
</dbReference>
<dbReference type="AlphaFoldDB" id="A0A7K1KR93"/>
<organism evidence="5 6">
    <name type="scientific">Pseudodesulfovibrio alkaliphilus</name>
    <dbReference type="NCBI Taxonomy" id="2661613"/>
    <lineage>
        <taxon>Bacteria</taxon>
        <taxon>Pseudomonadati</taxon>
        <taxon>Thermodesulfobacteriota</taxon>
        <taxon>Desulfovibrionia</taxon>
        <taxon>Desulfovibrionales</taxon>
        <taxon>Desulfovibrionaceae</taxon>
    </lineage>
</organism>
<keyword evidence="6" id="KW-1185">Reference proteome</keyword>
<evidence type="ECO:0000256" key="3">
    <source>
        <dbReference type="ARBA" id="ARBA00023163"/>
    </source>
</evidence>
<dbReference type="InterPro" id="IPR036388">
    <property type="entry name" value="WH-like_DNA-bd_sf"/>
</dbReference>
<gene>
    <name evidence="5" type="ORF">GKC30_13295</name>
</gene>
<dbReference type="RefSeq" id="WP_155935456.1">
    <property type="nucleotide sequence ID" value="NZ_WODC01000010.1"/>
</dbReference>
<feature type="domain" description="HTH gntR-type" evidence="4">
    <location>
        <begin position="17"/>
        <end position="87"/>
    </location>
</feature>
<dbReference type="PANTHER" id="PTHR43537">
    <property type="entry name" value="TRANSCRIPTIONAL REGULATOR, GNTR FAMILY"/>
    <property type="match status" value="1"/>
</dbReference>
<evidence type="ECO:0000256" key="2">
    <source>
        <dbReference type="ARBA" id="ARBA00023125"/>
    </source>
</evidence>
<evidence type="ECO:0000256" key="1">
    <source>
        <dbReference type="ARBA" id="ARBA00023015"/>
    </source>
</evidence>
<proteinExistence type="predicted"/>
<evidence type="ECO:0000313" key="6">
    <source>
        <dbReference type="Proteomes" id="UP000461162"/>
    </source>
</evidence>
<dbReference type="SUPFAM" id="SSF48008">
    <property type="entry name" value="GntR ligand-binding domain-like"/>
    <property type="match status" value="1"/>
</dbReference>
<dbReference type="PRINTS" id="PR00035">
    <property type="entry name" value="HTHGNTR"/>
</dbReference>
<dbReference type="Pfam" id="PF00392">
    <property type="entry name" value="GntR"/>
    <property type="match status" value="1"/>
</dbReference>
<dbReference type="Gene3D" id="1.20.120.530">
    <property type="entry name" value="GntR ligand-binding domain-like"/>
    <property type="match status" value="1"/>
</dbReference>
<dbReference type="EMBL" id="WODC01000010">
    <property type="protein sequence ID" value="MUM78609.1"/>
    <property type="molecule type" value="Genomic_DNA"/>
</dbReference>
<keyword evidence="1" id="KW-0805">Transcription regulation</keyword>
<protein>
    <submittedName>
        <fullName evidence="5">GntR family transcriptional regulator</fullName>
    </submittedName>
</protein>
<dbReference type="InterPro" id="IPR008920">
    <property type="entry name" value="TF_FadR/GntR_C"/>
</dbReference>
<reference evidence="5 6" key="1">
    <citation type="submission" date="2019-11" db="EMBL/GenBank/DDBJ databases">
        <title>Pseudodesulfovibrio alkaliphilus, sp. nov., an alkaliphilic sulfate-reducing bacteria from mud volcano of Taman peninsula, Russia.</title>
        <authorList>
            <person name="Frolova A."/>
            <person name="Merkel A.Y."/>
            <person name="Slobodkin A.I."/>
        </authorList>
    </citation>
    <scope>NUCLEOTIDE SEQUENCE [LARGE SCALE GENOMIC DNA]</scope>
    <source>
        <strain evidence="5 6">F-1</strain>
    </source>
</reference>
<keyword evidence="2" id="KW-0238">DNA-binding</keyword>
<sequence length="265" mass="29930">MNKPNSVKGYFMPVTIGRASEEVSLQIEAAIMDGRLAPGERLPSEREMQILFGAGRGVIREAIKTLKQKGLLEVRKGAKGGAYVRRLNVANVSESLTLFLKQQPVAPEQLIEFRETLDRAITQMAIGRADAESKTRLLTEARKLEWLLRQPEPDLHATGELDRRLNLMLVHMAGNTVFEWVMHALQMGFSSHDYALYEEPHYRERAAANWSDTAQAIADGDIMRALSHIGHHYHLLRECINDRGDHSRQLPPPFISGPTNEMEKE</sequence>
<comment type="caution">
    <text evidence="5">The sequence shown here is derived from an EMBL/GenBank/DDBJ whole genome shotgun (WGS) entry which is preliminary data.</text>
</comment>
<dbReference type="SMART" id="SM00345">
    <property type="entry name" value="HTH_GNTR"/>
    <property type="match status" value="1"/>
</dbReference>
<dbReference type="PANTHER" id="PTHR43537:SF24">
    <property type="entry name" value="GLUCONATE OPERON TRANSCRIPTIONAL REPRESSOR"/>
    <property type="match status" value="1"/>
</dbReference>
<dbReference type="SMART" id="SM00895">
    <property type="entry name" value="FCD"/>
    <property type="match status" value="1"/>
</dbReference>
<dbReference type="CDD" id="cd07377">
    <property type="entry name" value="WHTH_GntR"/>
    <property type="match status" value="1"/>
</dbReference>
<dbReference type="InterPro" id="IPR000524">
    <property type="entry name" value="Tscrpt_reg_HTH_GntR"/>
</dbReference>
<dbReference type="Gene3D" id="1.10.10.10">
    <property type="entry name" value="Winged helix-like DNA-binding domain superfamily/Winged helix DNA-binding domain"/>
    <property type="match status" value="1"/>
</dbReference>